<comment type="caution">
    <text evidence="1">The sequence shown here is derived from an EMBL/GenBank/DDBJ whole genome shotgun (WGS) entry which is preliminary data.</text>
</comment>
<reference evidence="1" key="2">
    <citation type="submission" date="2020-09" db="EMBL/GenBank/DDBJ databases">
        <authorList>
            <person name="Sun Q."/>
            <person name="Kim S."/>
        </authorList>
    </citation>
    <scope>NUCLEOTIDE SEQUENCE</scope>
    <source>
        <strain evidence="1">KCTC 42651</strain>
    </source>
</reference>
<gene>
    <name evidence="1" type="ORF">GCM10017083_09800</name>
</gene>
<evidence type="ECO:0000313" key="2">
    <source>
        <dbReference type="Proteomes" id="UP000630353"/>
    </source>
</evidence>
<dbReference type="RefSeq" id="WP_189987813.1">
    <property type="nucleotide sequence ID" value="NZ_BMZS01000002.1"/>
</dbReference>
<sequence length="173" mass="19637">MPATGLPFFHGDAIEASRVLLDLVPEDDDFAFFRPLFHYWSRLRGDRPAPSRSDIDPVDMPRDLLPNLMLIEVELDPLDFRFRLSGTQADTIVNRNLAGARLLDLPPPAFTRSMHDDLARMADDLLPQFVHVGFKLEGGRVQRNYRALRLPLCDAEGRMEMVLSLVDHGTLPM</sequence>
<dbReference type="AlphaFoldDB" id="A0A919CNR8"/>
<protein>
    <recommendedName>
        <fullName evidence="3">PAS domain-containing protein</fullName>
    </recommendedName>
</protein>
<accession>A0A919CNR8</accession>
<dbReference type="InterPro" id="IPR009922">
    <property type="entry name" value="DUF1457"/>
</dbReference>
<dbReference type="EMBL" id="BMZS01000002">
    <property type="protein sequence ID" value="GHD43518.1"/>
    <property type="molecule type" value="Genomic_DNA"/>
</dbReference>
<reference evidence="1" key="1">
    <citation type="journal article" date="2014" name="Int. J. Syst. Evol. Microbiol.">
        <title>Complete genome sequence of Corynebacterium casei LMG S-19264T (=DSM 44701T), isolated from a smear-ripened cheese.</title>
        <authorList>
            <consortium name="US DOE Joint Genome Institute (JGI-PGF)"/>
            <person name="Walter F."/>
            <person name="Albersmeier A."/>
            <person name="Kalinowski J."/>
            <person name="Ruckert C."/>
        </authorList>
    </citation>
    <scope>NUCLEOTIDE SEQUENCE</scope>
    <source>
        <strain evidence="1">KCTC 42651</strain>
    </source>
</reference>
<organism evidence="1 2">
    <name type="scientific">Thalassobaculum fulvum</name>
    <dbReference type="NCBI Taxonomy" id="1633335"/>
    <lineage>
        <taxon>Bacteria</taxon>
        <taxon>Pseudomonadati</taxon>
        <taxon>Pseudomonadota</taxon>
        <taxon>Alphaproteobacteria</taxon>
        <taxon>Rhodospirillales</taxon>
        <taxon>Thalassobaculaceae</taxon>
        <taxon>Thalassobaculum</taxon>
    </lineage>
</organism>
<proteinExistence type="predicted"/>
<evidence type="ECO:0000313" key="1">
    <source>
        <dbReference type="EMBL" id="GHD43518.1"/>
    </source>
</evidence>
<dbReference type="Pfam" id="PF07310">
    <property type="entry name" value="PAS_5"/>
    <property type="match status" value="1"/>
</dbReference>
<keyword evidence="2" id="KW-1185">Reference proteome</keyword>
<dbReference type="Proteomes" id="UP000630353">
    <property type="component" value="Unassembled WGS sequence"/>
</dbReference>
<name>A0A919CNR8_9PROT</name>
<evidence type="ECO:0008006" key="3">
    <source>
        <dbReference type="Google" id="ProtNLM"/>
    </source>
</evidence>